<name>A0A918GWC0_STRGD</name>
<dbReference type="PROSITE" id="PS51257">
    <property type="entry name" value="PROKAR_LIPOPROTEIN"/>
    <property type="match status" value="1"/>
</dbReference>
<evidence type="ECO:0000313" key="3">
    <source>
        <dbReference type="EMBL" id="GGS64723.1"/>
    </source>
</evidence>
<evidence type="ECO:0000313" key="4">
    <source>
        <dbReference type="Proteomes" id="UP000653493"/>
    </source>
</evidence>
<dbReference type="InterPro" id="IPR025164">
    <property type="entry name" value="Toastrack_DUF4097"/>
</dbReference>
<evidence type="ECO:0000256" key="1">
    <source>
        <dbReference type="SAM" id="SignalP"/>
    </source>
</evidence>
<dbReference type="AlphaFoldDB" id="A0A918GWC0"/>
<accession>A0A918GWC0</accession>
<sequence length="246" mass="24297">MKATTAARTAPVLALVTLTAACAGGTDGPAGTGRAGALRAPSGTHLVITTENGVTLRPAAGDGITVDDTVRPRWSHRDGTRVLDLDCAGRDGRCPRMPRVGVPGGVTVTVAARDAGIDAAGLTGALDLTTVNGDVTVTRSGADDATVRLTTRNGSVRATALRAGTLRAGTVNGDVALACATAPAGVGGSTTNGSVRLVLPADPPAYRVTAATDNGAASVAVPTTDAGDGRTLRLTTVNGDVTATHD</sequence>
<dbReference type="Pfam" id="PF13349">
    <property type="entry name" value="DUF4097"/>
    <property type="match status" value="1"/>
</dbReference>
<keyword evidence="4" id="KW-1185">Reference proteome</keyword>
<keyword evidence="1" id="KW-0732">Signal</keyword>
<organism evidence="3 4">
    <name type="scientific">Streptomyces griseoviridis</name>
    <dbReference type="NCBI Taxonomy" id="45398"/>
    <lineage>
        <taxon>Bacteria</taxon>
        <taxon>Bacillati</taxon>
        <taxon>Actinomycetota</taxon>
        <taxon>Actinomycetes</taxon>
        <taxon>Kitasatosporales</taxon>
        <taxon>Streptomycetaceae</taxon>
        <taxon>Streptomyces</taxon>
    </lineage>
</organism>
<reference evidence="3" key="1">
    <citation type="journal article" date="2014" name="Int. J. Syst. Evol. Microbiol.">
        <title>Complete genome sequence of Corynebacterium casei LMG S-19264T (=DSM 44701T), isolated from a smear-ripened cheese.</title>
        <authorList>
            <consortium name="US DOE Joint Genome Institute (JGI-PGF)"/>
            <person name="Walter F."/>
            <person name="Albersmeier A."/>
            <person name="Kalinowski J."/>
            <person name="Ruckert C."/>
        </authorList>
    </citation>
    <scope>NUCLEOTIDE SEQUENCE</scope>
    <source>
        <strain evidence="3">JCM 4234</strain>
    </source>
</reference>
<protein>
    <recommendedName>
        <fullName evidence="2">DUF4097 domain-containing protein</fullName>
    </recommendedName>
</protein>
<proteinExistence type="predicted"/>
<evidence type="ECO:0000259" key="2">
    <source>
        <dbReference type="Pfam" id="PF13349"/>
    </source>
</evidence>
<dbReference type="Proteomes" id="UP000653493">
    <property type="component" value="Unassembled WGS sequence"/>
</dbReference>
<comment type="caution">
    <text evidence="3">The sequence shown here is derived from an EMBL/GenBank/DDBJ whole genome shotgun (WGS) entry which is preliminary data.</text>
</comment>
<dbReference type="EMBL" id="BMSL01000030">
    <property type="protein sequence ID" value="GGS64723.1"/>
    <property type="molecule type" value="Genomic_DNA"/>
</dbReference>
<reference evidence="3" key="2">
    <citation type="submission" date="2020-09" db="EMBL/GenBank/DDBJ databases">
        <authorList>
            <person name="Sun Q."/>
            <person name="Ohkuma M."/>
        </authorList>
    </citation>
    <scope>NUCLEOTIDE SEQUENCE</scope>
    <source>
        <strain evidence="3">JCM 4234</strain>
    </source>
</reference>
<feature type="signal peptide" evidence="1">
    <location>
        <begin position="1"/>
        <end position="23"/>
    </location>
</feature>
<feature type="domain" description="DUF4097" evidence="2">
    <location>
        <begin position="125"/>
        <end position="242"/>
    </location>
</feature>
<feature type="chain" id="PRO_5037479247" description="DUF4097 domain-containing protein" evidence="1">
    <location>
        <begin position="24"/>
        <end position="246"/>
    </location>
</feature>
<gene>
    <name evidence="3" type="ORF">GCM10010238_62200</name>
</gene>